<dbReference type="InterPro" id="IPR004360">
    <property type="entry name" value="Glyas_Fos-R_dOase_dom"/>
</dbReference>
<keyword evidence="1" id="KW-0479">Metal-binding</keyword>
<organism evidence="2 3">
    <name type="scientific">Actinomyces viscosus</name>
    <dbReference type="NCBI Taxonomy" id="1656"/>
    <lineage>
        <taxon>Bacteria</taxon>
        <taxon>Bacillati</taxon>
        <taxon>Actinomycetota</taxon>
        <taxon>Actinomycetes</taxon>
        <taxon>Actinomycetales</taxon>
        <taxon>Actinomycetaceae</taxon>
        <taxon>Actinomyces</taxon>
    </lineage>
</organism>
<evidence type="ECO:0000256" key="1">
    <source>
        <dbReference type="ARBA" id="ARBA00022723"/>
    </source>
</evidence>
<dbReference type="InterPro" id="IPR050383">
    <property type="entry name" value="GlyoxalaseI/FosfomycinResist"/>
</dbReference>
<name>A0A3S4VK96_ACTVI</name>
<dbReference type="PROSITE" id="PS51819">
    <property type="entry name" value="VOC"/>
    <property type="match status" value="1"/>
</dbReference>
<dbReference type="PANTHER" id="PTHR21366:SF14">
    <property type="entry name" value="GLYOXALASE DOMAIN-CONTAINING PROTEIN 5"/>
    <property type="match status" value="1"/>
</dbReference>
<dbReference type="GO" id="GO:0046872">
    <property type="term" value="F:metal ion binding"/>
    <property type="evidence" value="ECO:0007669"/>
    <property type="project" value="UniProtKB-KW"/>
</dbReference>
<evidence type="ECO:0000313" key="2">
    <source>
        <dbReference type="EMBL" id="VEI16500.1"/>
    </source>
</evidence>
<dbReference type="CDD" id="cd07253">
    <property type="entry name" value="GLOD5"/>
    <property type="match status" value="1"/>
</dbReference>
<proteinExistence type="predicted"/>
<evidence type="ECO:0000313" key="3">
    <source>
        <dbReference type="Proteomes" id="UP000268658"/>
    </source>
</evidence>
<protein>
    <submittedName>
        <fullName evidence="2">Virulence protein STM3117</fullName>
    </submittedName>
</protein>
<dbReference type="RefSeq" id="WP_126414241.1">
    <property type="nucleotide sequence ID" value="NZ_JASPER010000018.1"/>
</dbReference>
<dbReference type="Pfam" id="PF00903">
    <property type="entry name" value="Glyoxalase"/>
    <property type="match status" value="1"/>
</dbReference>
<dbReference type="Proteomes" id="UP000268658">
    <property type="component" value="Chromosome"/>
</dbReference>
<dbReference type="PROSITE" id="PS00934">
    <property type="entry name" value="GLYOXALASE_I_1"/>
    <property type="match status" value="1"/>
</dbReference>
<dbReference type="InterPro" id="IPR018146">
    <property type="entry name" value="Glyoxalase_1_CS"/>
</dbReference>
<dbReference type="AlphaFoldDB" id="A0A3S4VK96"/>
<dbReference type="GO" id="GO:0004462">
    <property type="term" value="F:lactoylglutathione lyase activity"/>
    <property type="evidence" value="ECO:0007669"/>
    <property type="project" value="InterPro"/>
</dbReference>
<dbReference type="EMBL" id="LR134477">
    <property type="protein sequence ID" value="VEI16500.1"/>
    <property type="molecule type" value="Genomic_DNA"/>
</dbReference>
<gene>
    <name evidence="2" type="ORF">NCTC10951_01707</name>
</gene>
<dbReference type="KEGG" id="avc:NCTC10951_01707"/>
<dbReference type="Gene3D" id="3.10.180.10">
    <property type="entry name" value="2,3-Dihydroxybiphenyl 1,2-Dioxygenase, domain 1"/>
    <property type="match status" value="1"/>
</dbReference>
<sequence>MRITGIDHVVLTVRSIEASIDFYSRALGMEVVTFGHGRTALRLGDQKINLHAADDPISPHAARPAPGSADLCLVVDGAIDEILAHLASEAVPVELGPVDRTGARGPIRSIYVRDPDQNLIELAVYETR</sequence>
<dbReference type="InterPro" id="IPR037523">
    <property type="entry name" value="VOC_core"/>
</dbReference>
<dbReference type="InterPro" id="IPR029068">
    <property type="entry name" value="Glyas_Bleomycin-R_OHBP_Dase"/>
</dbReference>
<dbReference type="OrthoDB" id="9812656at2"/>
<dbReference type="SUPFAM" id="SSF54593">
    <property type="entry name" value="Glyoxalase/Bleomycin resistance protein/Dihydroxybiphenyl dioxygenase"/>
    <property type="match status" value="1"/>
</dbReference>
<dbReference type="PANTHER" id="PTHR21366">
    <property type="entry name" value="GLYOXALASE FAMILY PROTEIN"/>
    <property type="match status" value="1"/>
</dbReference>
<reference evidence="2 3" key="1">
    <citation type="submission" date="2018-12" db="EMBL/GenBank/DDBJ databases">
        <authorList>
            <consortium name="Pathogen Informatics"/>
        </authorList>
    </citation>
    <scope>NUCLEOTIDE SEQUENCE [LARGE SCALE GENOMIC DNA]</scope>
    <source>
        <strain evidence="2 3">NCTC10951</strain>
    </source>
</reference>
<accession>A0A3S4VK96</accession>